<gene>
    <name evidence="6" type="ORF">AFUS01_LOCUS29234</name>
</gene>
<feature type="compositionally biased region" description="Low complexity" evidence="4">
    <location>
        <begin position="298"/>
        <end position="315"/>
    </location>
</feature>
<keyword evidence="3" id="KW-0677">Repeat</keyword>
<sequence>MGALSQLVSLRLLDLRSNQLDTLEEKVFENLTGLESLDISQNPLKVIVNGVFQHLTKLSRLHLSRLMDKNLEFDSSSSFHPLINLDILELDDSPSLALSIFRDGALSYFLSLVQLNLQRCQLQDLQLVSTSIHESAIFDSLRELRLSGNPWDCSNFSPDSVRDFLHLHSKGIVVDVDQMLCSEPRGIKVISVALNHSSSNESESSTPRPAAGSAKLEITEKPTRSYFEDLTHPTTTMASISARRSRRKGKKGPDVENKLFPPTHTPPRPDQNVKEHEEVQTNMKTNDDNAIIDDERSPMSSKQQQPHQQQPTWFQSKEEESFRKNVGGSIDGFPALYSHPKDGPVTNQPHTSSHIKNSPQPNPSYLKSYPERMSSNLDEPSSPHTKKTTTTTTTTTSPTTNSTVILKTLIILAVACLLSILFLLSLSLIVFRFSSSASAQSLSSSWRLKKRSFPSAAGRSRRKWDKASEECISVSNNALSSYENLNPTTPHRGPTGMSYTRLGDQDTVELSGITNRLYFENEDIYHIT</sequence>
<evidence type="ECO:0000256" key="2">
    <source>
        <dbReference type="ARBA" id="ARBA00022729"/>
    </source>
</evidence>
<evidence type="ECO:0000256" key="1">
    <source>
        <dbReference type="ARBA" id="ARBA00022614"/>
    </source>
</evidence>
<keyword evidence="5" id="KW-0472">Membrane</keyword>
<evidence type="ECO:0000256" key="5">
    <source>
        <dbReference type="SAM" id="Phobius"/>
    </source>
</evidence>
<feature type="transmembrane region" description="Helical" evidence="5">
    <location>
        <begin position="409"/>
        <end position="431"/>
    </location>
</feature>
<dbReference type="Pfam" id="PF13855">
    <property type="entry name" value="LRR_8"/>
    <property type="match status" value="1"/>
</dbReference>
<dbReference type="InterPro" id="IPR003591">
    <property type="entry name" value="Leu-rich_rpt_typical-subtyp"/>
</dbReference>
<dbReference type="Proteomes" id="UP000708208">
    <property type="component" value="Unassembled WGS sequence"/>
</dbReference>
<name>A0A8J2KS26_9HEXA</name>
<dbReference type="AlphaFoldDB" id="A0A8J2KS26"/>
<dbReference type="PANTHER" id="PTHR24366">
    <property type="entry name" value="IG(IMMUNOGLOBULIN) AND LRR(LEUCINE RICH REPEAT) DOMAINS"/>
    <property type="match status" value="1"/>
</dbReference>
<keyword evidence="5" id="KW-1133">Transmembrane helix</keyword>
<dbReference type="SMART" id="SM00369">
    <property type="entry name" value="LRR_TYP"/>
    <property type="match status" value="2"/>
</dbReference>
<dbReference type="OrthoDB" id="28057at2759"/>
<feature type="region of interest" description="Disordered" evidence="4">
    <location>
        <begin position="197"/>
        <end position="399"/>
    </location>
</feature>
<keyword evidence="7" id="KW-1185">Reference proteome</keyword>
<reference evidence="6" key="1">
    <citation type="submission" date="2021-06" db="EMBL/GenBank/DDBJ databases">
        <authorList>
            <person name="Hodson N. C."/>
            <person name="Mongue J. A."/>
            <person name="Jaron S. K."/>
        </authorList>
    </citation>
    <scope>NUCLEOTIDE SEQUENCE</scope>
</reference>
<evidence type="ECO:0000313" key="6">
    <source>
        <dbReference type="EMBL" id="CAG7818751.1"/>
    </source>
</evidence>
<evidence type="ECO:0008006" key="8">
    <source>
        <dbReference type="Google" id="ProtNLM"/>
    </source>
</evidence>
<keyword evidence="5" id="KW-0812">Transmembrane</keyword>
<evidence type="ECO:0000256" key="3">
    <source>
        <dbReference type="ARBA" id="ARBA00022737"/>
    </source>
</evidence>
<protein>
    <recommendedName>
        <fullName evidence="8">LRRCT domain-containing protein</fullName>
    </recommendedName>
</protein>
<dbReference type="PANTHER" id="PTHR24366:SF161">
    <property type="entry name" value="TIR DOMAIN-CONTAINING PROTEIN"/>
    <property type="match status" value="1"/>
</dbReference>
<organism evidence="6 7">
    <name type="scientific">Allacma fusca</name>
    <dbReference type="NCBI Taxonomy" id="39272"/>
    <lineage>
        <taxon>Eukaryota</taxon>
        <taxon>Metazoa</taxon>
        <taxon>Ecdysozoa</taxon>
        <taxon>Arthropoda</taxon>
        <taxon>Hexapoda</taxon>
        <taxon>Collembola</taxon>
        <taxon>Symphypleona</taxon>
        <taxon>Sminthuridae</taxon>
        <taxon>Allacma</taxon>
    </lineage>
</organism>
<keyword evidence="2" id="KW-0732">Signal</keyword>
<accession>A0A8J2KS26</accession>
<evidence type="ECO:0000256" key="4">
    <source>
        <dbReference type="SAM" id="MobiDB-lite"/>
    </source>
</evidence>
<keyword evidence="1" id="KW-0433">Leucine-rich repeat</keyword>
<proteinExistence type="predicted"/>
<feature type="compositionally biased region" description="Polar residues" evidence="4">
    <location>
        <begin position="345"/>
        <end position="365"/>
    </location>
</feature>
<comment type="caution">
    <text evidence="6">The sequence shown here is derived from an EMBL/GenBank/DDBJ whole genome shotgun (WGS) entry which is preliminary data.</text>
</comment>
<feature type="compositionally biased region" description="Basic and acidic residues" evidence="4">
    <location>
        <begin position="217"/>
        <end position="231"/>
    </location>
</feature>
<evidence type="ECO:0000313" key="7">
    <source>
        <dbReference type="Proteomes" id="UP000708208"/>
    </source>
</evidence>
<feature type="compositionally biased region" description="Low complexity" evidence="4">
    <location>
        <begin position="380"/>
        <end position="399"/>
    </location>
</feature>
<dbReference type="EMBL" id="CAJVCH010429551">
    <property type="protein sequence ID" value="CAG7818751.1"/>
    <property type="molecule type" value="Genomic_DNA"/>
</dbReference>
<dbReference type="InterPro" id="IPR001611">
    <property type="entry name" value="Leu-rich_rpt"/>
</dbReference>